<gene>
    <name evidence="1" type="ORF">ACFPIB_01345</name>
</gene>
<evidence type="ECO:0000313" key="2">
    <source>
        <dbReference type="Proteomes" id="UP001596161"/>
    </source>
</evidence>
<dbReference type="Proteomes" id="UP001596161">
    <property type="component" value="Unassembled WGS sequence"/>
</dbReference>
<name>A0ABW0E8P9_9BACT</name>
<comment type="caution">
    <text evidence="1">The sequence shown here is derived from an EMBL/GenBank/DDBJ whole genome shotgun (WGS) entry which is preliminary data.</text>
</comment>
<dbReference type="EMBL" id="JBHSKT010000001">
    <property type="protein sequence ID" value="MFC5269234.1"/>
    <property type="molecule type" value="Genomic_DNA"/>
</dbReference>
<proteinExistence type="predicted"/>
<sequence>MKTVSFSSEKLNNKQIYQLDEISPIVGMTIEKRYAFHPKNPQISIKLNYNWQQICHE</sequence>
<organism evidence="1 2">
    <name type="scientific">Adhaeribacter terreus</name>
    <dbReference type="NCBI Taxonomy" id="529703"/>
    <lineage>
        <taxon>Bacteria</taxon>
        <taxon>Pseudomonadati</taxon>
        <taxon>Bacteroidota</taxon>
        <taxon>Cytophagia</taxon>
        <taxon>Cytophagales</taxon>
        <taxon>Hymenobacteraceae</taxon>
        <taxon>Adhaeribacter</taxon>
    </lineage>
</organism>
<protein>
    <submittedName>
        <fullName evidence="1">Uncharacterized protein</fullName>
    </submittedName>
</protein>
<accession>A0ABW0E8P9</accession>
<dbReference type="RefSeq" id="WP_378015615.1">
    <property type="nucleotide sequence ID" value="NZ_JBHSKT010000001.1"/>
</dbReference>
<keyword evidence="2" id="KW-1185">Reference proteome</keyword>
<evidence type="ECO:0000313" key="1">
    <source>
        <dbReference type="EMBL" id="MFC5269234.1"/>
    </source>
</evidence>
<reference evidence="2" key="1">
    <citation type="journal article" date="2019" name="Int. J. Syst. Evol. Microbiol.">
        <title>The Global Catalogue of Microorganisms (GCM) 10K type strain sequencing project: providing services to taxonomists for standard genome sequencing and annotation.</title>
        <authorList>
            <consortium name="The Broad Institute Genomics Platform"/>
            <consortium name="The Broad Institute Genome Sequencing Center for Infectious Disease"/>
            <person name="Wu L."/>
            <person name="Ma J."/>
        </authorList>
    </citation>
    <scope>NUCLEOTIDE SEQUENCE [LARGE SCALE GENOMIC DNA]</scope>
    <source>
        <strain evidence="2">KACC 12602</strain>
    </source>
</reference>